<feature type="signal peptide" evidence="1">
    <location>
        <begin position="1"/>
        <end position="21"/>
    </location>
</feature>
<keyword evidence="1" id="KW-0732">Signal</keyword>
<evidence type="ECO:0000256" key="1">
    <source>
        <dbReference type="SAM" id="SignalP"/>
    </source>
</evidence>
<feature type="domain" description="DUF2268" evidence="2">
    <location>
        <begin position="130"/>
        <end position="314"/>
    </location>
</feature>
<gene>
    <name evidence="3" type="ORF">GA0061094_2615</name>
</gene>
<keyword evidence="3" id="KW-0645">Protease</keyword>
<evidence type="ECO:0000259" key="2">
    <source>
        <dbReference type="Pfam" id="PF10026"/>
    </source>
</evidence>
<keyword evidence="3" id="KW-0378">Hydrolase</keyword>
<feature type="chain" id="PRO_5014527749" evidence="1">
    <location>
        <begin position="22"/>
        <end position="326"/>
    </location>
</feature>
<organism evidence="3 4">
    <name type="scientific">[Bacillus] enclensis</name>
    <dbReference type="NCBI Taxonomy" id="1402860"/>
    <lineage>
        <taxon>Bacteria</taxon>
        <taxon>Bacillati</taxon>
        <taxon>Bacillota</taxon>
        <taxon>Bacilli</taxon>
        <taxon>Bacillales</taxon>
        <taxon>Bacillaceae</taxon>
        <taxon>Rossellomorea</taxon>
    </lineage>
</organism>
<dbReference type="GO" id="GO:0006508">
    <property type="term" value="P:proteolysis"/>
    <property type="evidence" value="ECO:0007669"/>
    <property type="project" value="UniProtKB-KW"/>
</dbReference>
<dbReference type="InterPro" id="IPR018728">
    <property type="entry name" value="DUF2268"/>
</dbReference>
<dbReference type="AlphaFoldDB" id="A0A0V8HKK3"/>
<dbReference type="Pfam" id="PF10026">
    <property type="entry name" value="DUF2268"/>
    <property type="match status" value="1"/>
</dbReference>
<dbReference type="Proteomes" id="UP000181997">
    <property type="component" value="Unassembled WGS sequence"/>
</dbReference>
<reference evidence="4" key="1">
    <citation type="submission" date="2016-08" db="EMBL/GenBank/DDBJ databases">
        <authorList>
            <person name="Varghese N."/>
            <person name="Submissions Spin"/>
        </authorList>
    </citation>
    <scope>NUCLEOTIDE SEQUENCE [LARGE SCALE GENOMIC DNA]</scope>
    <source>
        <strain evidence="4">SGD-1123</strain>
    </source>
</reference>
<dbReference type="GO" id="GO:0008233">
    <property type="term" value="F:peptidase activity"/>
    <property type="evidence" value="ECO:0007669"/>
    <property type="project" value="UniProtKB-KW"/>
</dbReference>
<proteinExistence type="predicted"/>
<protein>
    <submittedName>
        <fullName evidence="3">Predicted Zn-dependent protease</fullName>
    </submittedName>
</protein>
<accession>A0A0V8HKK3</accession>
<evidence type="ECO:0000313" key="4">
    <source>
        <dbReference type="Proteomes" id="UP000181997"/>
    </source>
</evidence>
<dbReference type="RefSeq" id="WP_058298698.1">
    <property type="nucleotide sequence ID" value="NZ_FMAU01000002.1"/>
</dbReference>
<sequence>MRNYAFILFVLLLVILQTACSQEEENITVHNGDLPPQKTETFSAGGQNFTIIPFYEETLEYIEVVEENSLLNTLGTYRYTVKDPLLERISEQKMILKMDIPPNVTITHRIDELKEQTAQLIRDQDKTNAAIQNALDASTGVLSGGDKTIYVLPVNPDLPMEGMGGVAAWTLDEDVILLLLDPSFKVDRLSYTIAHEYHHAVSMENNPIYDSLLDFVIFEGKGDAFAQNVYPDVEIPWTKEVNKEELEVAFAQLQESGMAEEMELYQSWFFGDPSMSIPRWANYMMGNLIVQSYLADHPDVPVEEWTNLEAEELVRESEYETLLAGS</sequence>
<dbReference type="EMBL" id="FMAU01000002">
    <property type="protein sequence ID" value="SCC11820.1"/>
    <property type="molecule type" value="Genomic_DNA"/>
</dbReference>
<evidence type="ECO:0000313" key="3">
    <source>
        <dbReference type="EMBL" id="SCC11820.1"/>
    </source>
</evidence>
<keyword evidence="4" id="KW-1185">Reference proteome</keyword>
<name>A0A0V8HKK3_9BACI</name>